<gene>
    <name evidence="9" type="ORF">BLEM_1346</name>
</gene>
<evidence type="ECO:0000256" key="4">
    <source>
        <dbReference type="ARBA" id="ARBA00012670"/>
    </source>
</evidence>
<dbReference type="PANTHER" id="PTHR43576">
    <property type="entry name" value="ALPHA-L-ARABINOFURANOSIDASE C-RELATED"/>
    <property type="match status" value="1"/>
</dbReference>
<evidence type="ECO:0000256" key="7">
    <source>
        <dbReference type="ARBA" id="ARBA00023295"/>
    </source>
</evidence>
<dbReference type="STRING" id="1603886.GCA_001895165_00248"/>
<protein>
    <recommendedName>
        <fullName evidence="4">non-reducing end alpha-L-arabinofuranosidase</fullName>
        <ecNumber evidence="4">3.2.1.55</ecNumber>
    </recommendedName>
</protein>
<evidence type="ECO:0000256" key="3">
    <source>
        <dbReference type="ARBA" id="ARBA00011165"/>
    </source>
</evidence>
<evidence type="ECO:0000256" key="2">
    <source>
        <dbReference type="ARBA" id="ARBA00007186"/>
    </source>
</evidence>
<evidence type="ECO:0000259" key="8">
    <source>
        <dbReference type="SMART" id="SM00813"/>
    </source>
</evidence>
<dbReference type="Pfam" id="PF22848">
    <property type="entry name" value="ASD1_dom"/>
    <property type="match status" value="1"/>
</dbReference>
<dbReference type="InterPro" id="IPR013780">
    <property type="entry name" value="Glyco_hydro_b"/>
</dbReference>
<dbReference type="GO" id="GO:0000272">
    <property type="term" value="P:polysaccharide catabolic process"/>
    <property type="evidence" value="ECO:0007669"/>
    <property type="project" value="TreeGrafter"/>
</dbReference>
<evidence type="ECO:0000256" key="6">
    <source>
        <dbReference type="ARBA" id="ARBA00023277"/>
    </source>
</evidence>
<reference evidence="9 10" key="1">
    <citation type="journal article" date="2017" name="BMC Genomics">
        <title>Comparative genomic and phylogenomic analyses of the Bifidobacteriaceae family.</title>
        <authorList>
            <person name="Lugli G.A."/>
            <person name="Milani C."/>
            <person name="Turroni F."/>
            <person name="Duranti S."/>
            <person name="Mancabelli L."/>
            <person name="Mangifesta M."/>
            <person name="Ferrario C."/>
            <person name="Modesto M."/>
            <person name="Mattarelli P."/>
            <person name="Jiri K."/>
            <person name="van Sinderen D."/>
            <person name="Ventura M."/>
        </authorList>
    </citation>
    <scope>NUCLEOTIDE SEQUENCE [LARGE SCALE GENOMIC DNA]</scope>
    <source>
        <strain evidence="9 10">DSM 28807</strain>
    </source>
</reference>
<dbReference type="Pfam" id="PF06964">
    <property type="entry name" value="Alpha-L-AF_C"/>
    <property type="match status" value="1"/>
</dbReference>
<keyword evidence="5" id="KW-0378">Hydrolase</keyword>
<proteinExistence type="inferred from homology"/>
<evidence type="ECO:0000313" key="9">
    <source>
        <dbReference type="EMBL" id="OZG61809.1"/>
    </source>
</evidence>
<dbReference type="RefSeq" id="WP_072723747.1">
    <property type="nucleotide sequence ID" value="NZ_BDIS01000002.1"/>
</dbReference>
<keyword evidence="10" id="KW-1185">Reference proteome</keyword>
<organism evidence="9 10">
    <name type="scientific">Bifidobacterium lemurum</name>
    <dbReference type="NCBI Taxonomy" id="1603886"/>
    <lineage>
        <taxon>Bacteria</taxon>
        <taxon>Bacillati</taxon>
        <taxon>Actinomycetota</taxon>
        <taxon>Actinomycetes</taxon>
        <taxon>Bifidobacteriales</taxon>
        <taxon>Bifidobacteriaceae</taxon>
        <taxon>Bifidobacterium</taxon>
    </lineage>
</organism>
<name>A0A261FRQ2_9BIFI</name>
<accession>A0A261FRQ2</accession>
<dbReference type="Gene3D" id="2.60.40.1180">
    <property type="entry name" value="Golgi alpha-mannosidase II"/>
    <property type="match status" value="1"/>
</dbReference>
<dbReference type="EC" id="3.2.1.55" evidence="4"/>
<comment type="subunit">
    <text evidence="3">Homohexamer; trimer of dimers.</text>
</comment>
<dbReference type="GO" id="GO:0046556">
    <property type="term" value="F:alpha-L-arabinofuranosidase activity"/>
    <property type="evidence" value="ECO:0007669"/>
    <property type="project" value="UniProtKB-EC"/>
</dbReference>
<dbReference type="AlphaFoldDB" id="A0A261FRQ2"/>
<dbReference type="EMBL" id="MWWX01000008">
    <property type="protein sequence ID" value="OZG61809.1"/>
    <property type="molecule type" value="Genomic_DNA"/>
</dbReference>
<dbReference type="SUPFAM" id="SSF51445">
    <property type="entry name" value="(Trans)glycosidases"/>
    <property type="match status" value="1"/>
</dbReference>
<feature type="domain" description="Alpha-L-arabinofuranosidase C-terminal" evidence="8">
    <location>
        <begin position="303"/>
        <end position="509"/>
    </location>
</feature>
<comment type="catalytic activity">
    <reaction evidence="1">
        <text>Hydrolysis of terminal non-reducing alpha-L-arabinofuranoside residues in alpha-L-arabinosides.</text>
        <dbReference type="EC" id="3.2.1.55"/>
    </reaction>
</comment>
<sequence>MAQQNETTQARLVVDDEFEVAQVNDRLFGSFVEHLGRCVYGGIYEPGHPTADEDGFRQDVIDLVKELGATAIRYPGGNFVSGYRWEDGVGPKESRPRRLDLAWHSTETNEFGLHEMAKWLNKAGGNELMEAVNLGTRGLEEALDLLEYANIPSGTKLSDERRANGAEKPFGITMWCLGNEMDGNWQTGHKTAEEYGMLAASVARGMRSLDPDVELVVCGSSSHAMDTFGTWEETVLQKTYELVDYISCHAYYHPELQEDGSRDMVSFMASGEDMDGFIKDVAAAIDATKARLKSKHEVFISFDEWNVWYLNEEPSKNPEGIGNWPVAPRLLEDVYTTADAVVFGDLLITLLKNADRVHAASLAQLVNVIAPIMTEPGGPAWRQTTFYPFSLTARLAKGGTVLEPKLASGTFDTPRYGEVPAVNSVAVRGADGSVNVFVVNRSLDAPAEFEVKLPAGLETAGIEAQTLHEDDILACNTLDDQNRVTLHDNDTVAFDAASGTVRMTLPPVSWTAVRVK</sequence>
<dbReference type="SUPFAM" id="SSF51011">
    <property type="entry name" value="Glycosyl hydrolase domain"/>
    <property type="match status" value="1"/>
</dbReference>
<dbReference type="OrthoDB" id="9758333at2"/>
<dbReference type="GO" id="GO:0046373">
    <property type="term" value="P:L-arabinose metabolic process"/>
    <property type="evidence" value="ECO:0007669"/>
    <property type="project" value="InterPro"/>
</dbReference>
<dbReference type="InterPro" id="IPR055235">
    <property type="entry name" value="ASD1_cat"/>
</dbReference>
<dbReference type="Gene3D" id="3.20.20.80">
    <property type="entry name" value="Glycosidases"/>
    <property type="match status" value="1"/>
</dbReference>
<dbReference type="InterPro" id="IPR010720">
    <property type="entry name" value="Alpha-L-AF_C"/>
</dbReference>
<comment type="similarity">
    <text evidence="2">Belongs to the glycosyl hydrolase 51 family.</text>
</comment>
<dbReference type="InterPro" id="IPR017853">
    <property type="entry name" value="GH"/>
</dbReference>
<dbReference type="Proteomes" id="UP000216352">
    <property type="component" value="Unassembled WGS sequence"/>
</dbReference>
<evidence type="ECO:0000256" key="5">
    <source>
        <dbReference type="ARBA" id="ARBA00022801"/>
    </source>
</evidence>
<comment type="caution">
    <text evidence="9">The sequence shown here is derived from an EMBL/GenBank/DDBJ whole genome shotgun (WGS) entry which is preliminary data.</text>
</comment>
<dbReference type="SMART" id="SM00813">
    <property type="entry name" value="Alpha-L-AF_C"/>
    <property type="match status" value="1"/>
</dbReference>
<evidence type="ECO:0000313" key="10">
    <source>
        <dbReference type="Proteomes" id="UP000216352"/>
    </source>
</evidence>
<evidence type="ECO:0000256" key="1">
    <source>
        <dbReference type="ARBA" id="ARBA00001462"/>
    </source>
</evidence>
<keyword evidence="7" id="KW-0326">Glycosidase</keyword>
<dbReference type="PANTHER" id="PTHR43576:SF3">
    <property type="entry name" value="ALPHA-L-ARABINOFURANOSIDASE C"/>
    <property type="match status" value="1"/>
</dbReference>
<keyword evidence="6" id="KW-0119">Carbohydrate metabolism</keyword>